<evidence type="ECO:0000256" key="1">
    <source>
        <dbReference type="ARBA" id="ARBA00001947"/>
    </source>
</evidence>
<evidence type="ECO:0000313" key="6">
    <source>
        <dbReference type="Proteomes" id="UP000466396"/>
    </source>
</evidence>
<dbReference type="EMBL" id="AP022581">
    <property type="protein sequence ID" value="BBX96169.1"/>
    <property type="molecule type" value="Genomic_DNA"/>
</dbReference>
<evidence type="ECO:0000256" key="3">
    <source>
        <dbReference type="ARBA" id="ARBA00022833"/>
    </source>
</evidence>
<dbReference type="Pfam" id="PF08240">
    <property type="entry name" value="ADH_N"/>
    <property type="match status" value="1"/>
</dbReference>
<evidence type="ECO:0000256" key="2">
    <source>
        <dbReference type="ARBA" id="ARBA00022723"/>
    </source>
</evidence>
<evidence type="ECO:0000313" key="5">
    <source>
        <dbReference type="EMBL" id="BBX96169.1"/>
    </source>
</evidence>
<feature type="domain" description="Alcohol dehydrogenase-like N-terminal" evidence="4">
    <location>
        <begin position="9"/>
        <end position="94"/>
    </location>
</feature>
<dbReference type="Gene3D" id="3.90.180.10">
    <property type="entry name" value="Medium-chain alcohol dehydrogenases, catalytic domain"/>
    <property type="match status" value="1"/>
</dbReference>
<dbReference type="KEGG" id="mlj:MLAC_14630"/>
<dbReference type="InterPro" id="IPR013154">
    <property type="entry name" value="ADH-like_N"/>
</dbReference>
<sequence length="100" mass="10423">MPDPAITAPGQALVRPLMVAFCDLDVALCHGRGPLPPGYAVGHEGLAEVVALGDDVRDVRVGDRVVVPFQISCGTCRECRRGVTGSCGSVPLMATYGMAR</sequence>
<dbReference type="Proteomes" id="UP000466396">
    <property type="component" value="Chromosome"/>
</dbReference>
<organism evidence="5 6">
    <name type="scientific">Mycobacterium lacus</name>
    <dbReference type="NCBI Taxonomy" id="169765"/>
    <lineage>
        <taxon>Bacteria</taxon>
        <taxon>Bacillati</taxon>
        <taxon>Actinomycetota</taxon>
        <taxon>Actinomycetes</taxon>
        <taxon>Mycobacteriales</taxon>
        <taxon>Mycobacteriaceae</taxon>
        <taxon>Mycobacterium</taxon>
    </lineage>
</organism>
<dbReference type="SUPFAM" id="SSF50129">
    <property type="entry name" value="GroES-like"/>
    <property type="match status" value="1"/>
</dbReference>
<evidence type="ECO:0000259" key="4">
    <source>
        <dbReference type="Pfam" id="PF08240"/>
    </source>
</evidence>
<keyword evidence="2" id="KW-0479">Metal-binding</keyword>
<proteinExistence type="predicted"/>
<name>A0A7I7NIR5_9MYCO</name>
<comment type="cofactor">
    <cofactor evidence="1">
        <name>Zn(2+)</name>
        <dbReference type="ChEBI" id="CHEBI:29105"/>
    </cofactor>
</comment>
<dbReference type="PANTHER" id="PTHR42813:SF7">
    <property type="entry name" value="ALCOHOL DEHYDROGENASE (ZN-DEPENDENT)-RELATED"/>
    <property type="match status" value="1"/>
</dbReference>
<keyword evidence="3" id="KW-0862">Zinc</keyword>
<dbReference type="GO" id="GO:0046872">
    <property type="term" value="F:metal ion binding"/>
    <property type="evidence" value="ECO:0007669"/>
    <property type="project" value="UniProtKB-KW"/>
</dbReference>
<protein>
    <recommendedName>
        <fullName evidence="4">Alcohol dehydrogenase-like N-terminal domain-containing protein</fullName>
    </recommendedName>
</protein>
<gene>
    <name evidence="5" type="ORF">MLAC_14630</name>
</gene>
<reference evidence="5 6" key="1">
    <citation type="journal article" date="2019" name="Emerg. Microbes Infect.">
        <title>Comprehensive subspecies identification of 175 nontuberculous mycobacteria species based on 7547 genomic profiles.</title>
        <authorList>
            <person name="Matsumoto Y."/>
            <person name="Kinjo T."/>
            <person name="Motooka D."/>
            <person name="Nabeya D."/>
            <person name="Jung N."/>
            <person name="Uechi K."/>
            <person name="Horii T."/>
            <person name="Iida T."/>
            <person name="Fujita J."/>
            <person name="Nakamura S."/>
        </authorList>
    </citation>
    <scope>NUCLEOTIDE SEQUENCE [LARGE SCALE GENOMIC DNA]</scope>
    <source>
        <strain evidence="5 6">JCM 15657</strain>
    </source>
</reference>
<dbReference type="InterPro" id="IPR011032">
    <property type="entry name" value="GroES-like_sf"/>
</dbReference>
<dbReference type="PANTHER" id="PTHR42813">
    <property type="entry name" value="ZINC-TYPE ALCOHOL DEHYDROGENASE-LIKE"/>
    <property type="match status" value="1"/>
</dbReference>
<keyword evidence="6" id="KW-1185">Reference proteome</keyword>
<dbReference type="AlphaFoldDB" id="A0A7I7NIR5"/>
<accession>A0A7I7NIR5</accession>